<evidence type="ECO:0000313" key="2">
    <source>
        <dbReference type="Proteomes" id="UP000236724"/>
    </source>
</evidence>
<dbReference type="Gene3D" id="1.10.10.10">
    <property type="entry name" value="Winged helix-like DNA-binding domain superfamily/Winged helix DNA-binding domain"/>
    <property type="match status" value="1"/>
</dbReference>
<dbReference type="OrthoDB" id="1821976at2"/>
<proteinExistence type="predicted"/>
<dbReference type="InterPro" id="IPR036388">
    <property type="entry name" value="WH-like_DNA-bd_sf"/>
</dbReference>
<gene>
    <name evidence="1" type="ORF">MBHS_01232</name>
</gene>
<keyword evidence="2" id="KW-1185">Reference proteome</keyword>
<evidence type="ECO:0000313" key="1">
    <source>
        <dbReference type="EMBL" id="SEH05379.1"/>
    </source>
</evidence>
<protein>
    <submittedName>
        <fullName evidence="1">Uncharacterized protein</fullName>
    </submittedName>
</protein>
<dbReference type="AlphaFoldDB" id="A0A1H6F7T1"/>
<organism evidence="1 2">
    <name type="scientific">Candidatus Venteria ishoeyi</name>
    <dbReference type="NCBI Taxonomy" id="1899563"/>
    <lineage>
        <taxon>Bacteria</taxon>
        <taxon>Pseudomonadati</taxon>
        <taxon>Pseudomonadota</taxon>
        <taxon>Gammaproteobacteria</taxon>
        <taxon>Thiotrichales</taxon>
        <taxon>Thiotrichaceae</taxon>
        <taxon>Venteria</taxon>
    </lineage>
</organism>
<dbReference type="RefSeq" id="WP_103919318.1">
    <property type="nucleotide sequence ID" value="NZ_FMSV02000217.1"/>
</dbReference>
<dbReference type="Pfam" id="PF13730">
    <property type="entry name" value="HTH_36"/>
    <property type="match status" value="1"/>
</dbReference>
<dbReference type="Proteomes" id="UP000236724">
    <property type="component" value="Unassembled WGS sequence"/>
</dbReference>
<dbReference type="EMBL" id="FMSV02000217">
    <property type="protein sequence ID" value="SEH05379.1"/>
    <property type="molecule type" value="Genomic_DNA"/>
</dbReference>
<accession>A0A1H6F7T1</accession>
<name>A0A1H6F7T1_9GAMM</name>
<reference evidence="1 2" key="1">
    <citation type="submission" date="2016-10" db="EMBL/GenBank/DDBJ databases">
        <authorList>
            <person name="de Groot N.N."/>
        </authorList>
    </citation>
    <scope>NUCLEOTIDE SEQUENCE [LARGE SCALE GENOMIC DNA]</scope>
    <source>
        <strain evidence="1">MBHS1</strain>
    </source>
</reference>
<sequence length="218" mass="25235">MKRYIAIDLLTAKQQGITLTEWALLENIHFMSNNATGYCYASKNTLAGAILVSERTVFNLIQKLTAKKFIVKNELNHLTVTDKWIAIANGNTAKFADTMQKLQTHPAKTAVEPMQNLHIKEDIKERKKRDARAIDFLLKNSPGEYESFLMQYKKTINNFKKFSDDFNDTVDQEELKYNTKVLMARLRKYARNWIANQTKFEVIKADTVKPNYLKNFSA</sequence>